<dbReference type="PROSITE" id="PS01230">
    <property type="entry name" value="TRMA_1"/>
    <property type="match status" value="1"/>
</dbReference>
<dbReference type="HAMAP" id="MF_01010">
    <property type="entry name" value="23SrRNA_methyltr_RlmD"/>
    <property type="match status" value="1"/>
</dbReference>
<keyword evidence="4 9" id="KW-0808">Transferase</keyword>
<dbReference type="Gene3D" id="3.40.50.150">
    <property type="entry name" value="Vaccinia Virus protein VP39"/>
    <property type="match status" value="1"/>
</dbReference>
<gene>
    <name evidence="9 13" type="primary">rlmD</name>
    <name evidence="13" type="ORF">PGX00_14930</name>
</gene>
<dbReference type="InterPro" id="IPR001566">
    <property type="entry name" value="23S_rRNA_MeTrfase_RlmD"/>
</dbReference>
<dbReference type="EMBL" id="JAQLOI010000001">
    <property type="protein sequence ID" value="MDB1124869.1"/>
    <property type="molecule type" value="Genomic_DNA"/>
</dbReference>
<dbReference type="SUPFAM" id="SSF53335">
    <property type="entry name" value="S-adenosyl-L-methionine-dependent methyltransferases"/>
    <property type="match status" value="1"/>
</dbReference>
<feature type="active site" evidence="11">
    <location>
        <position position="402"/>
    </location>
</feature>
<evidence type="ECO:0000256" key="6">
    <source>
        <dbReference type="ARBA" id="ARBA00022723"/>
    </source>
</evidence>
<feature type="binding site" evidence="9">
    <location>
        <position position="175"/>
    </location>
    <ligand>
        <name>[4Fe-4S] cluster</name>
        <dbReference type="ChEBI" id="CHEBI:49883"/>
    </ligand>
</feature>
<proteinExistence type="inferred from homology"/>
<dbReference type="NCBIfam" id="NF009639">
    <property type="entry name" value="PRK13168.1"/>
    <property type="match status" value="1"/>
</dbReference>
<name>A0ABT4YTI0_9VIBR</name>
<comment type="similarity">
    <text evidence="9">Belongs to the class I-like SAM-binding methyltransferase superfamily. RNA M5U methyltransferase family. RlmD subfamily.</text>
</comment>
<dbReference type="NCBIfam" id="TIGR00479">
    <property type="entry name" value="rumA"/>
    <property type="match status" value="1"/>
</dbReference>
<dbReference type="PROSITE" id="PS51687">
    <property type="entry name" value="SAM_MT_RNA_M5U"/>
    <property type="match status" value="1"/>
</dbReference>
<evidence type="ECO:0000256" key="9">
    <source>
        <dbReference type="HAMAP-Rule" id="MF_01010"/>
    </source>
</evidence>
<evidence type="ECO:0000256" key="3">
    <source>
        <dbReference type="ARBA" id="ARBA00022603"/>
    </source>
</evidence>
<evidence type="ECO:0000313" key="14">
    <source>
        <dbReference type="Proteomes" id="UP001210678"/>
    </source>
</evidence>
<sequence>MARFYQPKKKTSLDTKHQQVRVERLDHQGAGIAFLNKKPVFIDGVLPEEEVLIQLTESKSKFSRAKLIKILKSSPERIEAFCPVYKECGGCNMQHQSHAAQIEYKQDSLRQLIKKFSGQELELAVPIIGNEKGYRRRARISLYFNTKGGQSKSSSKLEFGFRKKQSKQIVHISQCAALEPQLNDLLPELYVLLTSFKKPTELGHLELALGDERPVLMLRVMKPLPDKDFQALRKFAIDNALTLYVLSDKDTLSLIEGEKPVYSEGGFVIPFLPTNFIQVNRNVNQQMVNQAVEWLDISPEDRVLDLFCGLGNFSLPMATKAKAVVGVEGMQEMVDQAEANARENGINNVDFYQANLEQDISDNIWAKTKFDKVLLDPARAGASGVIDQLSELGATSIVYVSCNPATLARDCQSLLEQGFKLTRLGMLDMFPHTSHLESMALFQK</sequence>
<comment type="function">
    <text evidence="9">Catalyzes the formation of 5-methyl-uridine at position 1939 (m5U1939) in 23S rRNA.</text>
</comment>
<dbReference type="PROSITE" id="PS01231">
    <property type="entry name" value="TRMA_2"/>
    <property type="match status" value="1"/>
</dbReference>
<feature type="binding site" evidence="9 10">
    <location>
        <position position="376"/>
    </location>
    <ligand>
        <name>S-adenosyl-L-methionine</name>
        <dbReference type="ChEBI" id="CHEBI:59789"/>
    </ligand>
</feature>
<feature type="binding site" evidence="9 10">
    <location>
        <position position="307"/>
    </location>
    <ligand>
        <name>S-adenosyl-L-methionine</name>
        <dbReference type="ChEBI" id="CHEBI:59789"/>
    </ligand>
</feature>
<keyword evidence="14" id="KW-1185">Reference proteome</keyword>
<dbReference type="InterPro" id="IPR030391">
    <property type="entry name" value="MeTrfase_TrmA_CS"/>
</dbReference>
<evidence type="ECO:0000256" key="5">
    <source>
        <dbReference type="ARBA" id="ARBA00022691"/>
    </source>
</evidence>
<keyword evidence="5 9" id="KW-0949">S-adenosyl-L-methionine</keyword>
<keyword evidence="3 9" id="KW-0489">Methyltransferase</keyword>
<evidence type="ECO:0000313" key="13">
    <source>
        <dbReference type="EMBL" id="MDB1124869.1"/>
    </source>
</evidence>
<dbReference type="Gene3D" id="2.40.50.1070">
    <property type="match status" value="1"/>
</dbReference>
<protein>
    <recommendedName>
        <fullName evidence="9">23S rRNA (uracil(1939)-C(5))-methyltransferase RlmD</fullName>
        <ecNumber evidence="9">2.1.1.190</ecNumber>
    </recommendedName>
    <alternativeName>
        <fullName evidence="9">23S rRNA(m5U1939)-methyltransferase</fullName>
    </alternativeName>
</protein>
<evidence type="ECO:0000256" key="11">
    <source>
        <dbReference type="PROSITE-ProRule" id="PRU10015"/>
    </source>
</evidence>
<evidence type="ECO:0000256" key="8">
    <source>
        <dbReference type="ARBA" id="ARBA00023014"/>
    </source>
</evidence>
<accession>A0ABT4YTI0</accession>
<dbReference type="Pfam" id="PF05958">
    <property type="entry name" value="tRNA_U5-meth_tr"/>
    <property type="match status" value="1"/>
</dbReference>
<dbReference type="InterPro" id="IPR002792">
    <property type="entry name" value="TRAM_dom"/>
</dbReference>
<feature type="binding site" evidence="9">
    <location>
        <position position="82"/>
    </location>
    <ligand>
        <name>[4Fe-4S] cluster</name>
        <dbReference type="ChEBI" id="CHEBI:49883"/>
    </ligand>
</feature>
<feature type="binding site" evidence="9 10">
    <location>
        <position position="328"/>
    </location>
    <ligand>
        <name>S-adenosyl-L-methionine</name>
        <dbReference type="ChEBI" id="CHEBI:59789"/>
    </ligand>
</feature>
<dbReference type="PANTHER" id="PTHR11061:SF49">
    <property type="entry name" value="23S RRNA (URACIL(1939)-C(5))-METHYLTRANSFERASE RLMD"/>
    <property type="match status" value="1"/>
</dbReference>
<dbReference type="Pfam" id="PF01938">
    <property type="entry name" value="TRAM"/>
    <property type="match status" value="1"/>
</dbReference>
<dbReference type="InterPro" id="IPR010280">
    <property type="entry name" value="U5_MeTrfase_fam"/>
</dbReference>
<evidence type="ECO:0000256" key="4">
    <source>
        <dbReference type="ARBA" id="ARBA00022679"/>
    </source>
</evidence>
<keyword evidence="7 9" id="KW-0408">Iron</keyword>
<dbReference type="Gene3D" id="2.40.50.140">
    <property type="entry name" value="Nucleic acid-binding proteins"/>
    <property type="match status" value="1"/>
</dbReference>
<evidence type="ECO:0000256" key="10">
    <source>
        <dbReference type="PROSITE-ProRule" id="PRU01024"/>
    </source>
</evidence>
<feature type="binding site" evidence="9">
    <location>
        <position position="91"/>
    </location>
    <ligand>
        <name>[4Fe-4S] cluster</name>
        <dbReference type="ChEBI" id="CHEBI:49883"/>
    </ligand>
</feature>
<feature type="active site" description="Nucleophile" evidence="9 10">
    <location>
        <position position="402"/>
    </location>
</feature>
<evidence type="ECO:0000259" key="12">
    <source>
        <dbReference type="PROSITE" id="PS50926"/>
    </source>
</evidence>
<keyword evidence="6 9" id="KW-0479">Metal-binding</keyword>
<dbReference type="GO" id="GO:0032259">
    <property type="term" value="P:methylation"/>
    <property type="evidence" value="ECO:0007669"/>
    <property type="project" value="UniProtKB-KW"/>
</dbReference>
<feature type="domain" description="TRAM" evidence="12">
    <location>
        <begin position="10"/>
        <end position="69"/>
    </location>
</feature>
<feature type="binding site" evidence="9">
    <location>
        <position position="88"/>
    </location>
    <ligand>
        <name>[4Fe-4S] cluster</name>
        <dbReference type="ChEBI" id="CHEBI:49883"/>
    </ligand>
</feature>
<dbReference type="PROSITE" id="PS50926">
    <property type="entry name" value="TRAM"/>
    <property type="match status" value="1"/>
</dbReference>
<dbReference type="InterPro" id="IPR012340">
    <property type="entry name" value="NA-bd_OB-fold"/>
</dbReference>
<dbReference type="PANTHER" id="PTHR11061">
    <property type="entry name" value="RNA M5U METHYLTRANSFERASE"/>
    <property type="match status" value="1"/>
</dbReference>
<keyword evidence="8 9" id="KW-0411">Iron-sulfur</keyword>
<dbReference type="SUPFAM" id="SSF50249">
    <property type="entry name" value="Nucleic acid-binding proteins"/>
    <property type="match status" value="1"/>
</dbReference>
<feature type="binding site" evidence="9">
    <location>
        <position position="312"/>
    </location>
    <ligand>
        <name>S-adenosyl-L-methionine</name>
        <dbReference type="ChEBI" id="CHEBI:59789"/>
    </ligand>
</feature>
<comment type="caution">
    <text evidence="13">The sequence shown here is derived from an EMBL/GenBank/DDBJ whole genome shotgun (WGS) entry which is preliminary data.</text>
</comment>
<dbReference type="RefSeq" id="WP_272137775.1">
    <property type="nucleotide sequence ID" value="NZ_JAQLOI010000001.1"/>
</dbReference>
<organism evidence="13 14">
    <name type="scientific">Vibrio algarum</name>
    <dbReference type="NCBI Taxonomy" id="3020714"/>
    <lineage>
        <taxon>Bacteria</taxon>
        <taxon>Pseudomonadati</taxon>
        <taxon>Pseudomonadota</taxon>
        <taxon>Gammaproteobacteria</taxon>
        <taxon>Vibrionales</taxon>
        <taxon>Vibrionaceae</taxon>
        <taxon>Vibrio</taxon>
    </lineage>
</organism>
<dbReference type="GO" id="GO:0008168">
    <property type="term" value="F:methyltransferase activity"/>
    <property type="evidence" value="ECO:0007669"/>
    <property type="project" value="UniProtKB-KW"/>
</dbReference>
<feature type="binding site" evidence="9 10">
    <location>
        <position position="278"/>
    </location>
    <ligand>
        <name>S-adenosyl-L-methionine</name>
        <dbReference type="ChEBI" id="CHEBI:59789"/>
    </ligand>
</feature>
<reference evidence="13 14" key="1">
    <citation type="submission" date="2023-01" db="EMBL/GenBank/DDBJ databases">
        <title>Vibrio sp. KJ40-1 sp.nov, isolated from marine algae.</title>
        <authorList>
            <person name="Butt M."/>
            <person name="Kim J.M.J."/>
            <person name="Jeon C.O.C."/>
        </authorList>
    </citation>
    <scope>NUCLEOTIDE SEQUENCE [LARGE SCALE GENOMIC DNA]</scope>
    <source>
        <strain evidence="13 14">KJ40-1</strain>
    </source>
</reference>
<evidence type="ECO:0000256" key="2">
    <source>
        <dbReference type="ARBA" id="ARBA00022552"/>
    </source>
</evidence>
<dbReference type="EC" id="2.1.1.190" evidence="9"/>
<keyword evidence="2 9" id="KW-0698">rRNA processing</keyword>
<dbReference type="Proteomes" id="UP001210678">
    <property type="component" value="Unassembled WGS sequence"/>
</dbReference>
<dbReference type="InterPro" id="IPR030390">
    <property type="entry name" value="MeTrfase_TrmA_AS"/>
</dbReference>
<dbReference type="CDD" id="cd02440">
    <property type="entry name" value="AdoMet_MTases"/>
    <property type="match status" value="1"/>
</dbReference>
<feature type="binding site" evidence="9">
    <location>
        <position position="355"/>
    </location>
    <ligand>
        <name>S-adenosyl-L-methionine</name>
        <dbReference type="ChEBI" id="CHEBI:59789"/>
    </ligand>
</feature>
<dbReference type="InterPro" id="IPR029063">
    <property type="entry name" value="SAM-dependent_MTases_sf"/>
</dbReference>
<keyword evidence="1 9" id="KW-0004">4Fe-4S</keyword>
<evidence type="ECO:0000256" key="1">
    <source>
        <dbReference type="ARBA" id="ARBA00022485"/>
    </source>
</evidence>
<comment type="catalytic activity">
    <reaction evidence="9">
        <text>uridine(1939) in 23S rRNA + S-adenosyl-L-methionine = 5-methyluridine(1939) in 23S rRNA + S-adenosyl-L-homocysteine + H(+)</text>
        <dbReference type="Rhea" id="RHEA:42908"/>
        <dbReference type="Rhea" id="RHEA-COMP:10278"/>
        <dbReference type="Rhea" id="RHEA-COMP:10279"/>
        <dbReference type="ChEBI" id="CHEBI:15378"/>
        <dbReference type="ChEBI" id="CHEBI:57856"/>
        <dbReference type="ChEBI" id="CHEBI:59789"/>
        <dbReference type="ChEBI" id="CHEBI:65315"/>
        <dbReference type="ChEBI" id="CHEBI:74447"/>
        <dbReference type="EC" id="2.1.1.190"/>
    </reaction>
</comment>
<evidence type="ECO:0000256" key="7">
    <source>
        <dbReference type="ARBA" id="ARBA00023004"/>
    </source>
</evidence>